<feature type="region of interest" description="Disordered" evidence="1">
    <location>
        <begin position="1032"/>
        <end position="1328"/>
    </location>
</feature>
<feature type="compositionally biased region" description="Polar residues" evidence="1">
    <location>
        <begin position="744"/>
        <end position="753"/>
    </location>
</feature>
<evidence type="ECO:0000256" key="1">
    <source>
        <dbReference type="SAM" id="MobiDB-lite"/>
    </source>
</evidence>
<feature type="region of interest" description="Disordered" evidence="1">
    <location>
        <begin position="68"/>
        <end position="161"/>
    </location>
</feature>
<feature type="region of interest" description="Disordered" evidence="1">
    <location>
        <begin position="694"/>
        <end position="760"/>
    </location>
</feature>
<feature type="region of interest" description="Disordered" evidence="1">
    <location>
        <begin position="1353"/>
        <end position="1388"/>
    </location>
</feature>
<feature type="compositionally biased region" description="Polar residues" evidence="1">
    <location>
        <begin position="984"/>
        <end position="994"/>
    </location>
</feature>
<feature type="compositionally biased region" description="Polar residues" evidence="1">
    <location>
        <begin position="21"/>
        <end position="34"/>
    </location>
</feature>
<evidence type="ECO:0000313" key="3">
    <source>
        <dbReference type="Proteomes" id="UP000267821"/>
    </source>
</evidence>
<feature type="compositionally biased region" description="Pro residues" evidence="1">
    <location>
        <begin position="1229"/>
        <end position="1238"/>
    </location>
</feature>
<feature type="region of interest" description="Disordered" evidence="1">
    <location>
        <begin position="1"/>
        <end position="34"/>
    </location>
</feature>
<accession>A0A3N4LRA3</accession>
<feature type="compositionally biased region" description="Basic and acidic residues" evidence="1">
    <location>
        <begin position="1147"/>
        <end position="1160"/>
    </location>
</feature>
<feature type="compositionally biased region" description="Basic residues" evidence="1">
    <location>
        <begin position="440"/>
        <end position="450"/>
    </location>
</feature>
<feature type="region of interest" description="Disordered" evidence="1">
    <location>
        <begin position="1423"/>
        <end position="1444"/>
    </location>
</feature>
<dbReference type="OrthoDB" id="10445489at2759"/>
<feature type="region of interest" description="Disordered" evidence="1">
    <location>
        <begin position="781"/>
        <end position="1011"/>
    </location>
</feature>
<feature type="compositionally biased region" description="Low complexity" evidence="1">
    <location>
        <begin position="954"/>
        <end position="966"/>
    </location>
</feature>
<feature type="compositionally biased region" description="Basic and acidic residues" evidence="1">
    <location>
        <begin position="848"/>
        <end position="858"/>
    </location>
</feature>
<feature type="compositionally biased region" description="Low complexity" evidence="1">
    <location>
        <begin position="714"/>
        <end position="733"/>
    </location>
</feature>
<feature type="compositionally biased region" description="Acidic residues" evidence="1">
    <location>
        <begin position="1363"/>
        <end position="1374"/>
    </location>
</feature>
<feature type="compositionally biased region" description="Acidic residues" evidence="1">
    <location>
        <begin position="1308"/>
        <end position="1317"/>
    </location>
</feature>
<feature type="compositionally biased region" description="Basic and acidic residues" evidence="1">
    <location>
        <begin position="1252"/>
        <end position="1262"/>
    </location>
</feature>
<feature type="compositionally biased region" description="Basic and acidic residues" evidence="1">
    <location>
        <begin position="626"/>
        <end position="640"/>
    </location>
</feature>
<feature type="compositionally biased region" description="Low complexity" evidence="1">
    <location>
        <begin position="1079"/>
        <end position="1104"/>
    </location>
</feature>
<feature type="compositionally biased region" description="Basic residues" evidence="1">
    <location>
        <begin position="1263"/>
        <end position="1276"/>
    </location>
</feature>
<evidence type="ECO:0000313" key="2">
    <source>
        <dbReference type="EMBL" id="RPB20515.1"/>
    </source>
</evidence>
<feature type="region of interest" description="Disordered" evidence="1">
    <location>
        <begin position="611"/>
        <end position="676"/>
    </location>
</feature>
<dbReference type="InParanoid" id="A0A3N4LRA3"/>
<dbReference type="Proteomes" id="UP000267821">
    <property type="component" value="Unassembled WGS sequence"/>
</dbReference>
<name>A0A3N4LRA3_9PEZI</name>
<feature type="compositionally biased region" description="Acidic residues" evidence="1">
    <location>
        <begin position="809"/>
        <end position="824"/>
    </location>
</feature>
<feature type="region of interest" description="Disordered" evidence="1">
    <location>
        <begin position="356"/>
        <end position="463"/>
    </location>
</feature>
<keyword evidence="3" id="KW-1185">Reference proteome</keyword>
<protein>
    <submittedName>
        <fullName evidence="2">Uncharacterized protein</fullName>
    </submittedName>
</protein>
<organism evidence="2 3">
    <name type="scientific">Terfezia boudieri ATCC MYA-4762</name>
    <dbReference type="NCBI Taxonomy" id="1051890"/>
    <lineage>
        <taxon>Eukaryota</taxon>
        <taxon>Fungi</taxon>
        <taxon>Dikarya</taxon>
        <taxon>Ascomycota</taxon>
        <taxon>Pezizomycotina</taxon>
        <taxon>Pezizomycetes</taxon>
        <taxon>Pezizales</taxon>
        <taxon>Pezizaceae</taxon>
        <taxon>Terfezia</taxon>
    </lineage>
</organism>
<gene>
    <name evidence="2" type="ORF">L211DRAFT_852239</name>
</gene>
<proteinExistence type="predicted"/>
<feature type="compositionally biased region" description="Basic and acidic residues" evidence="1">
    <location>
        <begin position="1434"/>
        <end position="1444"/>
    </location>
</feature>
<sequence length="1504" mass="162508">MPLSIFSRRKKHTHALPYTPPSQLLQPPGLTSPQESNALLAAGLAFQNHNPNPQLSSSAAAAALKYAASQPPNPATVIGNIPTKRMKRGGYSSTSGSVSGGSGTGARRSGVQLERVGSNASLMSERRFRSSDGATRRSVGGDGGSLSSMGSWTKRKHWRGGSLDSGVGSYSGNYAYGHQVPPPVPEIPEIYNHRSHGHAHQRQINWQDNQHAPPRSNINARRRLNGTHMHHAATGMKNCATCHCSCHSSLPISSTYQQDEVEENYDRLSLDSIPAASKASRQRYSGEYPDNHMYNYNHNTYSDEEGESIILSSHSEAPRPLLLFKQPSTSLRGNPSRPRTTIASLEITSHTSPLPKNIFGSLRTSVTDKAPLPTPKGGVKRYPSAGVGVERSGSGGSGHENENNRRRGRRRGSGGSTSNNSGMQLPDSIQGIISPSPPARGRKQHHHRAASGHPPPVPALPTYLSMNLHGSPSLKSVIARRQLPYVSGDGIVEEEPPALKAARDAVGRKKVVTEDEKEKINSGSESDVKAGRSKYGVKTEGGRKVWVQLEGVEDKHIRPRGLGIFGDGVKVGRQGKLVVDHSESDEEIGHDCTRHADADGSVVLPEHHHRIDLEPSRTPPLTSIPKEQEREPVPRKEGSLKKLIQIPVNQKPISTKYKEASSGSSRGSSPEGEAEVDFHTPIAVATVWERGHYSAPNPLTKTTTRPPIPPVELPPKTTTETLPLPTLNILPSTPQAPEHHDRTATPSPTNESAKAQKHHLRVIPTREIPIAIHDPLPRKGIMKQSGVKRGGVSEGRGVQFSESASEIEVVAEYEEDEEDEEDEVTMGGGEKLKKKSGGFASWFRRGGGGKEKKKEAVQKKGKLSRRKDKDVAVLGPGTEVAMGVAVVSPPPSSSNSSGELLSHVTEGTVGNLSPVPEIKAPEPKPEPKPESDHAVDIQAKPPTESQQGFPGTFPEEWPQQPESSSSAFTTTPVGGSFAGVEITPLSSLYPSTSHRPPPTCDDTDGGSESGISIYEDALEEFLSSSPTPVVTVMEDIPRPKSPPSAGLPNMHDAAGPFSSSTTASSVHAPRSILSKSLRSATPTSISTSTTTTSTTSTPASASSTRKNRNRNRNRNLNNSRSPSPPTSSSPRGRYALPPAAITPRTKALMDERRRQIEARKAKGSTSHTQPHIRPMSESDTETEFQREEARGNGKRRGTGGLDPGMTLNSHSAEGKLLSRASLRTEPRAPRPPHPPPVETTPAKSSFLGFGGGKDKAKEEDKHRLRNLHGHHQKKFSSRFSRDSDSDSDDESPSGVRGGEFESRFAADSDSEAVESSEDAGGTAGEKEKEIAVRRLMEVIAKKKGVALTVDLDTPTSNTVVHEEEPEEEESEDELVTSNGTVGGEKNRKRKMGKRWGIFKKEAGYQGNSHRGRVEKREQLPVMKAGEMEDSVGGKGDEQEGEKDKGDGCGLGFSFFKNGVKFVFMFAKGVMHDDRNEYLNLMVMVLNDMRPLMLYRTYGFSKIPG</sequence>
<feature type="compositionally biased region" description="Low complexity" evidence="1">
    <location>
        <begin position="660"/>
        <end position="671"/>
    </location>
</feature>
<feature type="compositionally biased region" description="Basic and acidic residues" evidence="1">
    <location>
        <begin position="919"/>
        <end position="935"/>
    </location>
</feature>
<dbReference type="EMBL" id="ML121570">
    <property type="protein sequence ID" value="RPB20515.1"/>
    <property type="molecule type" value="Genomic_DNA"/>
</dbReference>
<reference evidence="2 3" key="1">
    <citation type="journal article" date="2018" name="Nat. Ecol. Evol.">
        <title>Pezizomycetes genomes reveal the molecular basis of ectomycorrhizal truffle lifestyle.</title>
        <authorList>
            <person name="Murat C."/>
            <person name="Payen T."/>
            <person name="Noel B."/>
            <person name="Kuo A."/>
            <person name="Morin E."/>
            <person name="Chen J."/>
            <person name="Kohler A."/>
            <person name="Krizsan K."/>
            <person name="Balestrini R."/>
            <person name="Da Silva C."/>
            <person name="Montanini B."/>
            <person name="Hainaut M."/>
            <person name="Levati E."/>
            <person name="Barry K.W."/>
            <person name="Belfiori B."/>
            <person name="Cichocki N."/>
            <person name="Clum A."/>
            <person name="Dockter R.B."/>
            <person name="Fauchery L."/>
            <person name="Guy J."/>
            <person name="Iotti M."/>
            <person name="Le Tacon F."/>
            <person name="Lindquist E.A."/>
            <person name="Lipzen A."/>
            <person name="Malagnac F."/>
            <person name="Mello A."/>
            <person name="Molinier V."/>
            <person name="Miyauchi S."/>
            <person name="Poulain J."/>
            <person name="Riccioni C."/>
            <person name="Rubini A."/>
            <person name="Sitrit Y."/>
            <person name="Splivallo R."/>
            <person name="Traeger S."/>
            <person name="Wang M."/>
            <person name="Zifcakova L."/>
            <person name="Wipf D."/>
            <person name="Zambonelli A."/>
            <person name="Paolocci F."/>
            <person name="Nowrousian M."/>
            <person name="Ottonello S."/>
            <person name="Baldrian P."/>
            <person name="Spatafora J.W."/>
            <person name="Henrissat B."/>
            <person name="Nagy L.G."/>
            <person name="Aury J.M."/>
            <person name="Wincker P."/>
            <person name="Grigoriev I.V."/>
            <person name="Bonfante P."/>
            <person name="Martin F.M."/>
        </authorList>
    </citation>
    <scope>NUCLEOTIDE SEQUENCE [LARGE SCALE GENOMIC DNA]</scope>
    <source>
        <strain evidence="2 3">ATCC MYA-4762</strain>
    </source>
</reference>